<evidence type="ECO:0000313" key="3">
    <source>
        <dbReference type="Proteomes" id="UP001287059"/>
    </source>
</evidence>
<feature type="non-terminal residue" evidence="2">
    <location>
        <position position="60"/>
    </location>
</feature>
<sequence length="60" mass="6950">MLSFILRRLGTMALTMLCLTLVVFFLINLNPNLKKLAISQTEMHTSAEQLEDWLVNHGYR</sequence>
<organism evidence="2 3">
    <name type="scientific">Mesorhizobium album</name>
    <dbReference type="NCBI Taxonomy" id="3072314"/>
    <lineage>
        <taxon>Bacteria</taxon>
        <taxon>Pseudomonadati</taxon>
        <taxon>Pseudomonadota</taxon>
        <taxon>Alphaproteobacteria</taxon>
        <taxon>Hyphomicrobiales</taxon>
        <taxon>Phyllobacteriaceae</taxon>
        <taxon>Mesorhizobium</taxon>
    </lineage>
</organism>
<keyword evidence="3" id="KW-1185">Reference proteome</keyword>
<name>A0ABU4XY96_9HYPH</name>
<accession>A0ABU4XY96</accession>
<keyword evidence="1" id="KW-1133">Transmembrane helix</keyword>
<feature type="transmembrane region" description="Helical" evidence="1">
    <location>
        <begin position="12"/>
        <end position="29"/>
    </location>
</feature>
<dbReference type="Proteomes" id="UP001287059">
    <property type="component" value="Unassembled WGS sequence"/>
</dbReference>
<proteinExistence type="predicted"/>
<protein>
    <submittedName>
        <fullName evidence="2">ABC transporter permease</fullName>
    </submittedName>
</protein>
<gene>
    <name evidence="2" type="ORF">RFN28_14405</name>
</gene>
<keyword evidence="1" id="KW-0812">Transmembrane</keyword>
<reference evidence="2 3" key="1">
    <citation type="submission" date="2023-08" db="EMBL/GenBank/DDBJ databases">
        <title>Implementing the SeqCode for naming new Mesorhizobium species isolated from Vachellia karroo root nodules.</title>
        <authorList>
            <person name="Van Lill M."/>
        </authorList>
    </citation>
    <scope>NUCLEOTIDE SEQUENCE [LARGE SCALE GENOMIC DNA]</scope>
    <source>
        <strain evidence="2 3">VK24D</strain>
    </source>
</reference>
<comment type="caution">
    <text evidence="2">The sequence shown here is derived from an EMBL/GenBank/DDBJ whole genome shotgun (WGS) entry which is preliminary data.</text>
</comment>
<keyword evidence="1" id="KW-0472">Membrane</keyword>
<evidence type="ECO:0000313" key="2">
    <source>
        <dbReference type="EMBL" id="MDX8479665.1"/>
    </source>
</evidence>
<dbReference type="EMBL" id="JAVIIW010000014">
    <property type="protein sequence ID" value="MDX8479665.1"/>
    <property type="molecule type" value="Genomic_DNA"/>
</dbReference>
<evidence type="ECO:0000256" key="1">
    <source>
        <dbReference type="SAM" id="Phobius"/>
    </source>
</evidence>